<dbReference type="Proteomes" id="UP001241377">
    <property type="component" value="Unassembled WGS sequence"/>
</dbReference>
<organism evidence="1 2">
    <name type="scientific">Naganishia cerealis</name>
    <dbReference type="NCBI Taxonomy" id="610337"/>
    <lineage>
        <taxon>Eukaryota</taxon>
        <taxon>Fungi</taxon>
        <taxon>Dikarya</taxon>
        <taxon>Basidiomycota</taxon>
        <taxon>Agaricomycotina</taxon>
        <taxon>Tremellomycetes</taxon>
        <taxon>Filobasidiales</taxon>
        <taxon>Filobasidiaceae</taxon>
        <taxon>Naganishia</taxon>
    </lineage>
</organism>
<keyword evidence="2" id="KW-1185">Reference proteome</keyword>
<sequence>MAKRQLGLGKAAKAKKQKTETLQSTAANSQKPNETLRVELNEEADADDELAQLQALWNTYSKLDKENELMVNGIIHECDRLLRNWDEKNEALPDYFHAIYALALSELAKYKPEETSQCFQMALERLDAGLAAYPKSIDVNFAKSRVLLARIPLQYISTLEVSSQVGDYPNVSEMLDEALSVYEVAETEAEARKEYSKFNEDNLDILQALDDVLDMVDNFCKKEEEEDEEKEDDDDEEEDEEEEVIQLAENHPLYHIQATDKYNFWWRNHTLKFLTNVTKRTENTTQLQRELCTRLGQSYLQEAEVPANVYTTLKYDDDYAGLGELQGLQMEEGQKLAQESFKEALKYLKKAQDDDDPDTWVNVAEAMISLGNMYEMDSPDQEKWYDEAEKILVRANKATQGKYREILENLRGEDEGDE</sequence>
<dbReference type="EMBL" id="JASBWR010000161">
    <property type="protein sequence ID" value="KAJ9090810.1"/>
    <property type="molecule type" value="Genomic_DNA"/>
</dbReference>
<accession>A0ACC2UVV9</accession>
<comment type="caution">
    <text evidence="1">The sequence shown here is derived from an EMBL/GenBank/DDBJ whole genome shotgun (WGS) entry which is preliminary data.</text>
</comment>
<evidence type="ECO:0000313" key="2">
    <source>
        <dbReference type="Proteomes" id="UP001241377"/>
    </source>
</evidence>
<name>A0ACC2UVV9_9TREE</name>
<protein>
    <submittedName>
        <fullName evidence="1">Inhibitor of Brome mosaic virus</fullName>
    </submittedName>
</protein>
<gene>
    <name evidence="1" type="primary">ETT1</name>
    <name evidence="1" type="ORF">QFC19_009400</name>
</gene>
<evidence type="ECO:0000313" key="1">
    <source>
        <dbReference type="EMBL" id="KAJ9090810.1"/>
    </source>
</evidence>
<proteinExistence type="predicted"/>
<reference evidence="1" key="1">
    <citation type="submission" date="2023-04" db="EMBL/GenBank/DDBJ databases">
        <title>Draft Genome sequencing of Naganishia species isolated from polar environments using Oxford Nanopore Technology.</title>
        <authorList>
            <person name="Leo P."/>
            <person name="Venkateswaran K."/>
        </authorList>
    </citation>
    <scope>NUCLEOTIDE SEQUENCE</scope>
    <source>
        <strain evidence="1">MNA-CCFEE 5261</strain>
    </source>
</reference>